<dbReference type="Proteomes" id="UP000059680">
    <property type="component" value="Chromosome 12"/>
</dbReference>
<dbReference type="PaxDb" id="39947-A0A0P0YBC2"/>
<sequence length="73" mass="7351">MSDGTASCGGGGGGGEQKRRGAPPRDPGVAAGNAVDVATRRERTIKEWRRGGCGCSSQHGGAHLAPPPLARRS</sequence>
<evidence type="ECO:0000313" key="3">
    <source>
        <dbReference type="Proteomes" id="UP000059680"/>
    </source>
</evidence>
<gene>
    <name evidence="2" type="ordered locus">Os12g0562650</name>
    <name evidence="2" type="ORF">OSNPB_120562650</name>
</gene>
<proteinExistence type="predicted"/>
<keyword evidence="3" id="KW-1185">Reference proteome</keyword>
<feature type="region of interest" description="Disordered" evidence="1">
    <location>
        <begin position="1"/>
        <end position="73"/>
    </location>
</feature>
<evidence type="ECO:0000313" key="2">
    <source>
        <dbReference type="EMBL" id="BAT17659.1"/>
    </source>
</evidence>
<dbReference type="InParanoid" id="A0A0P0YBC2"/>
<organism evidence="2 3">
    <name type="scientific">Oryza sativa subsp. japonica</name>
    <name type="common">Rice</name>
    <dbReference type="NCBI Taxonomy" id="39947"/>
    <lineage>
        <taxon>Eukaryota</taxon>
        <taxon>Viridiplantae</taxon>
        <taxon>Streptophyta</taxon>
        <taxon>Embryophyta</taxon>
        <taxon>Tracheophyta</taxon>
        <taxon>Spermatophyta</taxon>
        <taxon>Magnoliopsida</taxon>
        <taxon>Liliopsida</taxon>
        <taxon>Poales</taxon>
        <taxon>Poaceae</taxon>
        <taxon>BOP clade</taxon>
        <taxon>Oryzoideae</taxon>
        <taxon>Oryzeae</taxon>
        <taxon>Oryzinae</taxon>
        <taxon>Oryza</taxon>
        <taxon>Oryza sativa</taxon>
    </lineage>
</organism>
<feature type="compositionally biased region" description="Basic and acidic residues" evidence="1">
    <location>
        <begin position="38"/>
        <end position="50"/>
    </location>
</feature>
<reference evidence="2 3" key="3">
    <citation type="journal article" date="2013" name="Rice">
        <title>Improvement of the Oryza sativa Nipponbare reference genome using next generation sequence and optical map data.</title>
        <authorList>
            <person name="Kawahara Y."/>
            <person name="de la Bastide M."/>
            <person name="Hamilton J.P."/>
            <person name="Kanamori H."/>
            <person name="McCombie W.R."/>
            <person name="Ouyang S."/>
            <person name="Schwartz D.C."/>
            <person name="Tanaka T."/>
            <person name="Wu J."/>
            <person name="Zhou S."/>
            <person name="Childs K.L."/>
            <person name="Davidson R.M."/>
            <person name="Lin H."/>
            <person name="Quesada-Ocampo L."/>
            <person name="Vaillancourt B."/>
            <person name="Sakai H."/>
            <person name="Lee S.S."/>
            <person name="Kim J."/>
            <person name="Numa H."/>
            <person name="Itoh T."/>
            <person name="Buell C.R."/>
            <person name="Matsumoto T."/>
        </authorList>
    </citation>
    <scope>NUCLEOTIDE SEQUENCE [LARGE SCALE GENOMIC DNA]</scope>
    <source>
        <strain evidence="3">cv. Nipponbare</strain>
    </source>
</reference>
<dbReference type="AlphaFoldDB" id="A0A0P0YBC2"/>
<protein>
    <submittedName>
        <fullName evidence="2">Os12g0562650 protein</fullName>
    </submittedName>
</protein>
<dbReference type="EMBL" id="AP014968">
    <property type="protein sequence ID" value="BAT17659.1"/>
    <property type="molecule type" value="Genomic_DNA"/>
</dbReference>
<accession>A0A0P0YBC2</accession>
<name>A0A0P0YBC2_ORYSJ</name>
<reference evidence="3" key="1">
    <citation type="journal article" date="2005" name="Nature">
        <title>The map-based sequence of the rice genome.</title>
        <authorList>
            <consortium name="International rice genome sequencing project (IRGSP)"/>
            <person name="Matsumoto T."/>
            <person name="Wu J."/>
            <person name="Kanamori H."/>
            <person name="Katayose Y."/>
            <person name="Fujisawa M."/>
            <person name="Namiki N."/>
            <person name="Mizuno H."/>
            <person name="Yamamoto K."/>
            <person name="Antonio B.A."/>
            <person name="Baba T."/>
            <person name="Sakata K."/>
            <person name="Nagamura Y."/>
            <person name="Aoki H."/>
            <person name="Arikawa K."/>
            <person name="Arita K."/>
            <person name="Bito T."/>
            <person name="Chiden Y."/>
            <person name="Fujitsuka N."/>
            <person name="Fukunaka R."/>
            <person name="Hamada M."/>
            <person name="Harada C."/>
            <person name="Hayashi A."/>
            <person name="Hijishita S."/>
            <person name="Honda M."/>
            <person name="Hosokawa S."/>
            <person name="Ichikawa Y."/>
            <person name="Idonuma A."/>
            <person name="Iijima M."/>
            <person name="Ikeda M."/>
            <person name="Ikeno M."/>
            <person name="Ito K."/>
            <person name="Ito S."/>
            <person name="Ito T."/>
            <person name="Ito Y."/>
            <person name="Ito Y."/>
            <person name="Iwabuchi A."/>
            <person name="Kamiya K."/>
            <person name="Karasawa W."/>
            <person name="Kurita K."/>
            <person name="Katagiri S."/>
            <person name="Kikuta A."/>
            <person name="Kobayashi H."/>
            <person name="Kobayashi N."/>
            <person name="Machita K."/>
            <person name="Maehara T."/>
            <person name="Masukawa M."/>
            <person name="Mizubayashi T."/>
            <person name="Mukai Y."/>
            <person name="Nagasaki H."/>
            <person name="Nagata Y."/>
            <person name="Naito S."/>
            <person name="Nakashima M."/>
            <person name="Nakama Y."/>
            <person name="Nakamichi Y."/>
            <person name="Nakamura M."/>
            <person name="Meguro A."/>
            <person name="Negishi M."/>
            <person name="Ohta I."/>
            <person name="Ohta T."/>
            <person name="Okamoto M."/>
            <person name="Ono N."/>
            <person name="Saji S."/>
            <person name="Sakaguchi M."/>
            <person name="Sakai K."/>
            <person name="Shibata M."/>
            <person name="Shimokawa T."/>
            <person name="Song J."/>
            <person name="Takazaki Y."/>
            <person name="Terasawa K."/>
            <person name="Tsugane M."/>
            <person name="Tsuji K."/>
            <person name="Ueda S."/>
            <person name="Waki K."/>
            <person name="Yamagata H."/>
            <person name="Yamamoto M."/>
            <person name="Yamamoto S."/>
            <person name="Yamane H."/>
            <person name="Yoshiki S."/>
            <person name="Yoshihara R."/>
            <person name="Yukawa K."/>
            <person name="Zhong H."/>
            <person name="Yano M."/>
            <person name="Yuan Q."/>
            <person name="Ouyang S."/>
            <person name="Liu J."/>
            <person name="Jones K.M."/>
            <person name="Gansberger K."/>
            <person name="Moffat K."/>
            <person name="Hill J."/>
            <person name="Bera J."/>
            <person name="Fadrosh D."/>
            <person name="Jin S."/>
            <person name="Johri S."/>
            <person name="Kim M."/>
            <person name="Overton L."/>
            <person name="Reardon M."/>
            <person name="Tsitrin T."/>
            <person name="Vuong H."/>
            <person name="Weaver B."/>
            <person name="Ciecko A."/>
            <person name="Tallon L."/>
            <person name="Jackson J."/>
            <person name="Pai G."/>
            <person name="Aken S.V."/>
            <person name="Utterback T."/>
            <person name="Reidmuller S."/>
            <person name="Feldblyum T."/>
            <person name="Hsiao J."/>
            <person name="Zismann V."/>
            <person name="Iobst S."/>
            <person name="de Vazeille A.R."/>
            <person name="Buell C.R."/>
            <person name="Ying K."/>
            <person name="Li Y."/>
            <person name="Lu T."/>
            <person name="Huang Y."/>
            <person name="Zhao Q."/>
            <person name="Feng Q."/>
            <person name="Zhang L."/>
            <person name="Zhu J."/>
            <person name="Weng Q."/>
            <person name="Mu J."/>
            <person name="Lu Y."/>
            <person name="Fan D."/>
            <person name="Liu Y."/>
            <person name="Guan J."/>
            <person name="Zhang Y."/>
            <person name="Yu S."/>
            <person name="Liu X."/>
            <person name="Zhang Y."/>
            <person name="Hong G."/>
            <person name="Han B."/>
            <person name="Choisne N."/>
            <person name="Demange N."/>
            <person name="Orjeda G."/>
            <person name="Samain S."/>
            <person name="Cattolico L."/>
            <person name="Pelletier E."/>
            <person name="Couloux A."/>
            <person name="Segurens B."/>
            <person name="Wincker P."/>
            <person name="D'Hont A."/>
            <person name="Scarpelli C."/>
            <person name="Weissenbach J."/>
            <person name="Salanoubat M."/>
            <person name="Quetier F."/>
            <person name="Yu Y."/>
            <person name="Kim H.R."/>
            <person name="Rambo T."/>
            <person name="Currie J."/>
            <person name="Collura K."/>
            <person name="Luo M."/>
            <person name="Yang T."/>
            <person name="Ammiraju J.S.S."/>
            <person name="Engler F."/>
            <person name="Soderlund C."/>
            <person name="Wing R.A."/>
            <person name="Palmer L.E."/>
            <person name="de la Bastide M."/>
            <person name="Spiegel L."/>
            <person name="Nascimento L."/>
            <person name="Zutavern T."/>
            <person name="O'Shaughnessy A."/>
            <person name="Dike S."/>
            <person name="Dedhia N."/>
            <person name="Preston R."/>
            <person name="Balija V."/>
            <person name="McCombie W.R."/>
            <person name="Chow T."/>
            <person name="Chen H."/>
            <person name="Chung M."/>
            <person name="Chen C."/>
            <person name="Shaw J."/>
            <person name="Wu H."/>
            <person name="Hsiao K."/>
            <person name="Chao Y."/>
            <person name="Chu M."/>
            <person name="Cheng C."/>
            <person name="Hour A."/>
            <person name="Lee P."/>
            <person name="Lin S."/>
            <person name="Lin Y."/>
            <person name="Liou J."/>
            <person name="Liu S."/>
            <person name="Hsing Y."/>
            <person name="Raghuvanshi S."/>
            <person name="Mohanty A."/>
            <person name="Bharti A.K."/>
            <person name="Gaur A."/>
            <person name="Gupta V."/>
            <person name="Kumar D."/>
            <person name="Ravi V."/>
            <person name="Vij S."/>
            <person name="Kapur A."/>
            <person name="Khurana P."/>
            <person name="Khurana P."/>
            <person name="Khurana J.P."/>
            <person name="Tyagi A.K."/>
            <person name="Gaikwad K."/>
            <person name="Singh A."/>
            <person name="Dalal V."/>
            <person name="Srivastava S."/>
            <person name="Dixit A."/>
            <person name="Pal A.K."/>
            <person name="Ghazi I.A."/>
            <person name="Yadav M."/>
            <person name="Pandit A."/>
            <person name="Bhargava A."/>
            <person name="Sureshbabu K."/>
            <person name="Batra K."/>
            <person name="Sharma T.R."/>
            <person name="Mohapatra T."/>
            <person name="Singh N.K."/>
            <person name="Messing J."/>
            <person name="Nelson A.B."/>
            <person name="Fuks G."/>
            <person name="Kavchok S."/>
            <person name="Keizer G."/>
            <person name="Linton E."/>
            <person name="Llaca V."/>
            <person name="Song R."/>
            <person name="Tanyolac B."/>
            <person name="Young S."/>
            <person name="Ho-Il K."/>
            <person name="Hahn J.H."/>
            <person name="Sangsakoo G."/>
            <person name="Vanavichit A."/>
            <person name="de Mattos Luiz.A.T."/>
            <person name="Zimmer P.D."/>
            <person name="Malone G."/>
            <person name="Dellagostin O."/>
            <person name="de Oliveira A.C."/>
            <person name="Bevan M."/>
            <person name="Bancroft I."/>
            <person name="Minx P."/>
            <person name="Cordum H."/>
            <person name="Wilson R."/>
            <person name="Cheng Z."/>
            <person name="Jin W."/>
            <person name="Jiang J."/>
            <person name="Leong S.A."/>
            <person name="Iwama H."/>
            <person name="Gojobori T."/>
            <person name="Itoh T."/>
            <person name="Niimura Y."/>
            <person name="Fujii Y."/>
            <person name="Habara T."/>
            <person name="Sakai H."/>
            <person name="Sato Y."/>
            <person name="Wilson G."/>
            <person name="Kumar K."/>
            <person name="McCouch S."/>
            <person name="Juretic N."/>
            <person name="Hoen D."/>
            <person name="Wright S."/>
            <person name="Bruskiewich R."/>
            <person name="Bureau T."/>
            <person name="Miyao A."/>
            <person name="Hirochika H."/>
            <person name="Nishikawa T."/>
            <person name="Kadowaki K."/>
            <person name="Sugiura M."/>
            <person name="Burr B."/>
            <person name="Sasaki T."/>
        </authorList>
    </citation>
    <scope>NUCLEOTIDE SEQUENCE [LARGE SCALE GENOMIC DNA]</scope>
    <source>
        <strain evidence="3">cv. Nipponbare</strain>
    </source>
</reference>
<reference evidence="2 3" key="2">
    <citation type="journal article" date="2013" name="Plant Cell Physiol.">
        <title>Rice Annotation Project Database (RAP-DB): an integrative and interactive database for rice genomics.</title>
        <authorList>
            <person name="Sakai H."/>
            <person name="Lee S.S."/>
            <person name="Tanaka T."/>
            <person name="Numa H."/>
            <person name="Kim J."/>
            <person name="Kawahara Y."/>
            <person name="Wakimoto H."/>
            <person name="Yang C.C."/>
            <person name="Iwamoto M."/>
            <person name="Abe T."/>
            <person name="Yamada Y."/>
            <person name="Muto A."/>
            <person name="Inokuchi H."/>
            <person name="Ikemura T."/>
            <person name="Matsumoto T."/>
            <person name="Sasaki T."/>
            <person name="Itoh T."/>
        </authorList>
    </citation>
    <scope>NUCLEOTIDE SEQUENCE [LARGE SCALE GENOMIC DNA]</scope>
    <source>
        <strain evidence="3">cv. Nipponbare</strain>
    </source>
</reference>
<evidence type="ECO:0000256" key="1">
    <source>
        <dbReference type="SAM" id="MobiDB-lite"/>
    </source>
</evidence>